<dbReference type="Proteomes" id="UP000306918">
    <property type="component" value="Unassembled WGS sequence"/>
</dbReference>
<keyword evidence="2" id="KW-1185">Reference proteome</keyword>
<dbReference type="EMBL" id="STFF01000016">
    <property type="protein sequence ID" value="THU30377.1"/>
    <property type="molecule type" value="Genomic_DNA"/>
</dbReference>
<evidence type="ECO:0000313" key="2">
    <source>
        <dbReference type="Proteomes" id="UP000306918"/>
    </source>
</evidence>
<dbReference type="OrthoDB" id="668426at2"/>
<dbReference type="AlphaFoldDB" id="A0A4S8H736"/>
<name>A0A4S8H736_9BACT</name>
<comment type="caution">
    <text evidence="1">The sequence shown here is derived from an EMBL/GenBank/DDBJ whole genome shotgun (WGS) entry which is preliminary data.</text>
</comment>
<reference evidence="1 2" key="1">
    <citation type="submission" date="2019-04" db="EMBL/GenBank/DDBJ databases">
        <title>Niastella caeni sp. nov., isolated from activated sludge.</title>
        <authorList>
            <person name="Sheng M."/>
        </authorList>
    </citation>
    <scope>NUCLEOTIDE SEQUENCE [LARGE SCALE GENOMIC DNA]</scope>
    <source>
        <strain evidence="1 2">HX-2-15</strain>
    </source>
</reference>
<accession>A0A4S8H736</accession>
<organism evidence="1 2">
    <name type="scientific">Niastella caeni</name>
    <dbReference type="NCBI Taxonomy" id="2569763"/>
    <lineage>
        <taxon>Bacteria</taxon>
        <taxon>Pseudomonadati</taxon>
        <taxon>Bacteroidota</taxon>
        <taxon>Chitinophagia</taxon>
        <taxon>Chitinophagales</taxon>
        <taxon>Chitinophagaceae</taxon>
        <taxon>Niastella</taxon>
    </lineage>
</organism>
<proteinExistence type="predicted"/>
<evidence type="ECO:0000313" key="1">
    <source>
        <dbReference type="EMBL" id="THU30377.1"/>
    </source>
</evidence>
<dbReference type="RefSeq" id="WP_136580853.1">
    <property type="nucleotide sequence ID" value="NZ_STFF01000016.1"/>
</dbReference>
<protein>
    <submittedName>
        <fullName evidence="1">Uncharacterized protein</fullName>
    </submittedName>
</protein>
<sequence>MGKLKPILNFTGSVAGLSVYTMRGSDQPIIRRKGGPTRKQIKTKDSFATTRKNNMEFGGRAKITAQVMDVLRPLKYLGDYNIAGPLNSLFIPIQELDTKHEKGHRDVQLTKDPRVLEGFNLNRRTPFESIVLNPPEYTLSKKTLKGAITFPELTPDRNFIVPGNFQWYRFIVVLGIVEDMFCDPGSRWDDYHAKHGNPLWLAISRETDWLEVYPGSPSTTFNIEMKISRKDYLKQLSLNCHSLMLGVGISFGTMQKGKITMAKYIGGAKVLGMA</sequence>
<gene>
    <name evidence="1" type="ORF">FAM09_29920</name>
</gene>